<dbReference type="AlphaFoldDB" id="A0A367ZRC6"/>
<evidence type="ECO:0000256" key="1">
    <source>
        <dbReference type="SAM" id="MobiDB-lite"/>
    </source>
</evidence>
<gene>
    <name evidence="2" type="ORF">OZSIB_2981</name>
</gene>
<sequence>MTTAGRPLIATTSAGGGSRRGWRRSQSTSASRIRKPVSLLSRAALNSSWPFWLPSAR</sequence>
<organism evidence="2 3">
    <name type="scientific">Candidatus Ozemobacter sibiricus</name>
    <dbReference type="NCBI Taxonomy" id="2268124"/>
    <lineage>
        <taxon>Bacteria</taxon>
        <taxon>Candidatus Ozemobacteria</taxon>
        <taxon>Candidatus Ozemobacterales</taxon>
        <taxon>Candidatus Ozemobacteraceae</taxon>
        <taxon>Candidatus Ozemobacter</taxon>
    </lineage>
</organism>
<comment type="caution">
    <text evidence="2">The sequence shown here is derived from an EMBL/GenBank/DDBJ whole genome shotgun (WGS) entry which is preliminary data.</text>
</comment>
<dbReference type="EMBL" id="QOQW01000005">
    <property type="protein sequence ID" value="RCK80668.1"/>
    <property type="molecule type" value="Genomic_DNA"/>
</dbReference>
<accession>A0A367ZRC6</accession>
<protein>
    <submittedName>
        <fullName evidence="2">Uncharacterized protein</fullName>
    </submittedName>
</protein>
<dbReference type="Proteomes" id="UP000252355">
    <property type="component" value="Unassembled WGS sequence"/>
</dbReference>
<feature type="region of interest" description="Disordered" evidence="1">
    <location>
        <begin position="1"/>
        <end position="30"/>
    </location>
</feature>
<proteinExistence type="predicted"/>
<name>A0A367ZRC6_9BACT</name>
<reference evidence="2 3" key="1">
    <citation type="submission" date="2018-05" db="EMBL/GenBank/DDBJ databases">
        <title>A metagenomic window into the 2 km-deep terrestrial subsurface aquifer revealed taxonomically and functionally diverse microbial community comprising novel uncultured bacterial lineages.</title>
        <authorList>
            <person name="Kadnikov V.V."/>
            <person name="Mardanov A.V."/>
            <person name="Beletsky A.V."/>
            <person name="Banks D."/>
            <person name="Pimenov N.V."/>
            <person name="Frank Y.A."/>
            <person name="Karnachuk O.V."/>
            <person name="Ravin N.V."/>
        </authorList>
    </citation>
    <scope>NUCLEOTIDE SEQUENCE [LARGE SCALE GENOMIC DNA]</scope>
    <source>
        <strain evidence="2">BY5</strain>
    </source>
</reference>
<evidence type="ECO:0000313" key="3">
    <source>
        <dbReference type="Proteomes" id="UP000252355"/>
    </source>
</evidence>
<evidence type="ECO:0000313" key="2">
    <source>
        <dbReference type="EMBL" id="RCK80668.1"/>
    </source>
</evidence>